<organism evidence="2">
    <name type="scientific">viral metagenome</name>
    <dbReference type="NCBI Taxonomy" id="1070528"/>
    <lineage>
        <taxon>unclassified sequences</taxon>
        <taxon>metagenomes</taxon>
        <taxon>organismal metagenomes</taxon>
    </lineage>
</organism>
<evidence type="ECO:0000259" key="1">
    <source>
        <dbReference type="Pfam" id="PF25181"/>
    </source>
</evidence>
<dbReference type="EMBL" id="MT142744">
    <property type="protein sequence ID" value="QJA87965.1"/>
    <property type="molecule type" value="Genomic_DNA"/>
</dbReference>
<accession>A0A6M3L3Q2</accession>
<gene>
    <name evidence="2" type="ORF">MM415B02861_0006</name>
</gene>
<reference evidence="2" key="1">
    <citation type="submission" date="2020-03" db="EMBL/GenBank/DDBJ databases">
        <title>The deep terrestrial virosphere.</title>
        <authorList>
            <person name="Holmfeldt K."/>
            <person name="Nilsson E."/>
            <person name="Simone D."/>
            <person name="Lopez-Fernandez M."/>
            <person name="Wu X."/>
            <person name="de Brujin I."/>
            <person name="Lundin D."/>
            <person name="Andersson A."/>
            <person name="Bertilsson S."/>
            <person name="Dopson M."/>
        </authorList>
    </citation>
    <scope>NUCLEOTIDE SEQUENCE</scope>
    <source>
        <strain evidence="2">MM415B02861</strain>
    </source>
</reference>
<dbReference type="AlphaFoldDB" id="A0A6M3L3Q2"/>
<evidence type="ECO:0000313" key="2">
    <source>
        <dbReference type="EMBL" id="QJA87965.1"/>
    </source>
</evidence>
<proteinExistence type="predicted"/>
<sequence length="88" mass="10099">MIDLTNINEVKSVQHNIHATFDSPQGKEVMRFLEQASGWYESIFDPDNRDRILINAGRREVVATLKTFLEQPPEQIVAMAEQKEQNNG</sequence>
<dbReference type="InterPro" id="IPR057447">
    <property type="entry name" value="Bbp19-like_phage"/>
</dbReference>
<name>A0A6M3L3Q2_9ZZZZ</name>
<protein>
    <recommendedName>
        <fullName evidence="1">Bbp19-like phage domain-containing protein</fullName>
    </recommendedName>
</protein>
<feature type="domain" description="Bbp19-like phage" evidence="1">
    <location>
        <begin position="18"/>
        <end position="81"/>
    </location>
</feature>
<dbReference type="Pfam" id="PF25181">
    <property type="entry name" value="Phage_Bbp19"/>
    <property type="match status" value="1"/>
</dbReference>